<dbReference type="InParanoid" id="A0A061GUX1"/>
<accession>A0A061GUX1</accession>
<evidence type="ECO:0000313" key="3">
    <source>
        <dbReference type="Proteomes" id="UP000026915"/>
    </source>
</evidence>
<dbReference type="EMBL" id="CM001887">
    <property type="protein sequence ID" value="EOY30939.1"/>
    <property type="molecule type" value="Genomic_DNA"/>
</dbReference>
<protein>
    <submittedName>
        <fullName evidence="2">Uncharacterized protein</fullName>
    </submittedName>
</protein>
<organism evidence="2 3">
    <name type="scientific">Theobroma cacao</name>
    <name type="common">Cacao</name>
    <name type="synonym">Cocoa</name>
    <dbReference type="NCBI Taxonomy" id="3641"/>
    <lineage>
        <taxon>Eukaryota</taxon>
        <taxon>Viridiplantae</taxon>
        <taxon>Streptophyta</taxon>
        <taxon>Embryophyta</taxon>
        <taxon>Tracheophyta</taxon>
        <taxon>Spermatophyta</taxon>
        <taxon>Magnoliopsida</taxon>
        <taxon>eudicotyledons</taxon>
        <taxon>Gunneridae</taxon>
        <taxon>Pentapetalae</taxon>
        <taxon>rosids</taxon>
        <taxon>malvids</taxon>
        <taxon>Malvales</taxon>
        <taxon>Malvaceae</taxon>
        <taxon>Byttnerioideae</taxon>
        <taxon>Theobroma</taxon>
    </lineage>
</organism>
<keyword evidence="3" id="KW-1185">Reference proteome</keyword>
<dbReference type="PANTHER" id="PTHR37077">
    <property type="match status" value="1"/>
</dbReference>
<dbReference type="AlphaFoldDB" id="A0A061GUX1"/>
<sequence>MLRKMRFRWIPGCCHDDGTTLWLVPNHMKKIMSLTFPTSPPPCQKISHLTPRCLYYTSKAINNSTNAGEFAALSAYVAGPRIATYARRWVVHKIAQPLVFIPHSSRACLVAERAIHHLDQDHLLCNHFWHPFKNIRYGVTNLIPKQATVTSALLIFLFYRSSRKKMSLLSKVIVASWYKKHPDGDDDGNDGYDYAPAACIEGNGDDDDGDYDCTPAASLEGDDDDDDDDDGSYDYASAA</sequence>
<dbReference type="PANTHER" id="PTHR37077:SF1">
    <property type="match status" value="1"/>
</dbReference>
<dbReference type="Gramene" id="EOY30939">
    <property type="protein sequence ID" value="EOY30939"/>
    <property type="gene ID" value="TCM_037979"/>
</dbReference>
<dbReference type="HOGENOM" id="CLU_1162872_0_0_1"/>
<feature type="compositionally biased region" description="Acidic residues" evidence="1">
    <location>
        <begin position="220"/>
        <end position="232"/>
    </location>
</feature>
<dbReference type="eggNOG" id="ENOG502R8NK">
    <property type="taxonomic scope" value="Eukaryota"/>
</dbReference>
<dbReference type="Proteomes" id="UP000026915">
    <property type="component" value="Chromosome 9"/>
</dbReference>
<feature type="region of interest" description="Disordered" evidence="1">
    <location>
        <begin position="198"/>
        <end position="239"/>
    </location>
</feature>
<name>A0A061GUX1_THECC</name>
<evidence type="ECO:0000256" key="1">
    <source>
        <dbReference type="SAM" id="MobiDB-lite"/>
    </source>
</evidence>
<proteinExistence type="predicted"/>
<gene>
    <name evidence="2" type="ORF">TCM_037979</name>
</gene>
<evidence type="ECO:0000313" key="2">
    <source>
        <dbReference type="EMBL" id="EOY30939.1"/>
    </source>
</evidence>
<reference evidence="2 3" key="1">
    <citation type="journal article" date="2013" name="Genome Biol.">
        <title>The genome sequence of the most widely cultivated cacao type and its use to identify candidate genes regulating pod color.</title>
        <authorList>
            <person name="Motamayor J.C."/>
            <person name="Mockaitis K."/>
            <person name="Schmutz J."/>
            <person name="Haiminen N."/>
            <person name="Iii D.L."/>
            <person name="Cornejo O."/>
            <person name="Findley S.D."/>
            <person name="Zheng P."/>
            <person name="Utro F."/>
            <person name="Royaert S."/>
            <person name="Saski C."/>
            <person name="Jenkins J."/>
            <person name="Podicheti R."/>
            <person name="Zhao M."/>
            <person name="Scheffler B.E."/>
            <person name="Stack J.C."/>
            <person name="Feltus F.A."/>
            <person name="Mustiga G.M."/>
            <person name="Amores F."/>
            <person name="Phillips W."/>
            <person name="Marelli J.P."/>
            <person name="May G.D."/>
            <person name="Shapiro H."/>
            <person name="Ma J."/>
            <person name="Bustamante C.D."/>
            <person name="Schnell R.J."/>
            <person name="Main D."/>
            <person name="Gilbert D."/>
            <person name="Parida L."/>
            <person name="Kuhn D.N."/>
        </authorList>
    </citation>
    <scope>NUCLEOTIDE SEQUENCE [LARGE SCALE GENOMIC DNA]</scope>
    <source>
        <strain evidence="3">cv. Matina 1-6</strain>
    </source>
</reference>